<name>A0A836P2M7_XANVA</name>
<reference evidence="1" key="1">
    <citation type="submission" date="2012-05" db="EMBL/GenBank/DDBJ databases">
        <authorList>
            <person name="Studholme D.J."/>
            <person name="Wasukira A."/>
            <person name="Grant M."/>
        </authorList>
    </citation>
    <scope>NUCLEOTIDE SEQUENCE [LARGE SCALE GENOMIC DNA]</scope>
    <source>
        <strain evidence="1">NCPPB 890</strain>
    </source>
</reference>
<dbReference type="EMBL" id="AKBN01000620">
    <property type="protein sequence ID" value="KFA02176.1"/>
    <property type="molecule type" value="Genomic_DNA"/>
</dbReference>
<dbReference type="RefSeq" id="WP_010371840.1">
    <property type="nucleotide sequence ID" value="NZ_AKBN02000011.1"/>
</dbReference>
<gene>
    <name evidence="1" type="ORF">A11K_0111215</name>
</gene>
<organism evidence="1">
    <name type="scientific">Xanthomonas vasicola pv. vasculorum NCPPB 890</name>
    <dbReference type="NCBI Taxonomy" id="1184265"/>
    <lineage>
        <taxon>Bacteria</taxon>
        <taxon>Pseudomonadati</taxon>
        <taxon>Pseudomonadota</taxon>
        <taxon>Gammaproteobacteria</taxon>
        <taxon>Lysobacterales</taxon>
        <taxon>Lysobacteraceae</taxon>
        <taxon>Xanthomonas</taxon>
    </lineage>
</organism>
<accession>A0A836P2M7</accession>
<dbReference type="Gene3D" id="3.90.25.10">
    <property type="entry name" value="UDP-galactose 4-epimerase, domain 1"/>
    <property type="match status" value="1"/>
</dbReference>
<dbReference type="AlphaFoldDB" id="A0A836P2M7"/>
<dbReference type="PANTHER" id="PTHR43000">
    <property type="entry name" value="DTDP-D-GLUCOSE 4,6-DEHYDRATASE-RELATED"/>
    <property type="match status" value="1"/>
</dbReference>
<dbReference type="Pfam" id="PF16363">
    <property type="entry name" value="GDP_Man_Dehyd"/>
    <property type="match status" value="1"/>
</dbReference>
<evidence type="ECO:0000313" key="1">
    <source>
        <dbReference type="EMBL" id="KFA02176.1"/>
    </source>
</evidence>
<sequence>MNDVCKKLLVTGAGGFVGKHLLDAVGRGQFGNFEALPLPAGTDLRDRAAIESALGDVCPDAVVHLAAQSFVPQSFDDPEETLQINLIGTLHLLQALARKGFSGRFLYVSSGDIYGRVPESDLPVDETLLPEPRSPYAVSKCAAEQLCMQWHRSEKLDVVIARPFNHVGAGQGDRFVLSSLARQVVAIAEGRQAAVIEAGDIDTTRDFSDVRDIVSAYAALLTRGRSGETYIVASGVERRVRDLLIEMCRLTGVEAEVRQDSAKMRPAEQRRMVASPAKLQRDTGWMQAFDIQSTLSEILEHARKIQ</sequence>
<protein>
    <submittedName>
        <fullName evidence="1">NAD-dependent dehydratase</fullName>
    </submittedName>
</protein>
<proteinExistence type="predicted"/>
<dbReference type="SUPFAM" id="SSF51735">
    <property type="entry name" value="NAD(P)-binding Rossmann-fold domains"/>
    <property type="match status" value="1"/>
</dbReference>
<dbReference type="Gene3D" id="3.40.50.720">
    <property type="entry name" value="NAD(P)-binding Rossmann-like Domain"/>
    <property type="match status" value="1"/>
</dbReference>
<dbReference type="InterPro" id="IPR036291">
    <property type="entry name" value="NAD(P)-bd_dom_sf"/>
</dbReference>
<comment type="caution">
    <text evidence="1">The sequence shown here is derived from an EMBL/GenBank/DDBJ whole genome shotgun (WGS) entry which is preliminary data.</text>
</comment>
<dbReference type="InterPro" id="IPR016040">
    <property type="entry name" value="NAD(P)-bd_dom"/>
</dbReference>